<sequence length="115" mass="13333">MHVDVAELTSITPLTIRERAPARIAQLLLLNPGSTRSERQRMRVLAAPESRLQRAILRMQIILAHPAVIRGPFTQLETQITNKVTVVVWRLVNDEKPFCEQPRWEVIHNQQDRPR</sequence>
<proteinExistence type="predicted"/>
<evidence type="ECO:0000313" key="1">
    <source>
        <dbReference type="EMBL" id="KAG0564855.1"/>
    </source>
</evidence>
<keyword evidence="2" id="KW-1185">Reference proteome</keyword>
<evidence type="ECO:0000313" key="2">
    <source>
        <dbReference type="Proteomes" id="UP000822688"/>
    </source>
</evidence>
<reference evidence="1" key="1">
    <citation type="submission" date="2020-06" db="EMBL/GenBank/DDBJ databases">
        <title>WGS assembly of Ceratodon purpureus strain R40.</title>
        <authorList>
            <person name="Carey S.B."/>
            <person name="Jenkins J."/>
            <person name="Shu S."/>
            <person name="Lovell J.T."/>
            <person name="Sreedasyam A."/>
            <person name="Maumus F."/>
            <person name="Tiley G.P."/>
            <person name="Fernandez-Pozo N."/>
            <person name="Barry K."/>
            <person name="Chen C."/>
            <person name="Wang M."/>
            <person name="Lipzen A."/>
            <person name="Daum C."/>
            <person name="Saski C.A."/>
            <person name="Payton A.C."/>
            <person name="Mcbreen J.C."/>
            <person name="Conrad R.E."/>
            <person name="Kollar L.M."/>
            <person name="Olsson S."/>
            <person name="Huttunen S."/>
            <person name="Landis J.B."/>
            <person name="Wickett N.J."/>
            <person name="Johnson M.G."/>
            <person name="Rensing S.A."/>
            <person name="Grimwood J."/>
            <person name="Schmutz J."/>
            <person name="Mcdaniel S.F."/>
        </authorList>
    </citation>
    <scope>NUCLEOTIDE SEQUENCE</scope>
    <source>
        <strain evidence="1">R40</strain>
    </source>
</reference>
<name>A0A8T0H2A9_CERPU</name>
<comment type="caution">
    <text evidence="1">The sequence shown here is derived from an EMBL/GenBank/DDBJ whole genome shotgun (WGS) entry which is preliminary data.</text>
</comment>
<dbReference type="EMBL" id="CM026429">
    <property type="protein sequence ID" value="KAG0564855.1"/>
    <property type="molecule type" value="Genomic_DNA"/>
</dbReference>
<organism evidence="1 2">
    <name type="scientific">Ceratodon purpureus</name>
    <name type="common">Fire moss</name>
    <name type="synonym">Dicranum purpureum</name>
    <dbReference type="NCBI Taxonomy" id="3225"/>
    <lineage>
        <taxon>Eukaryota</taxon>
        <taxon>Viridiplantae</taxon>
        <taxon>Streptophyta</taxon>
        <taxon>Embryophyta</taxon>
        <taxon>Bryophyta</taxon>
        <taxon>Bryophytina</taxon>
        <taxon>Bryopsida</taxon>
        <taxon>Dicranidae</taxon>
        <taxon>Pseudoditrichales</taxon>
        <taxon>Ditrichaceae</taxon>
        <taxon>Ceratodon</taxon>
    </lineage>
</organism>
<protein>
    <submittedName>
        <fullName evidence="1">Uncharacterized protein</fullName>
    </submittedName>
</protein>
<dbReference type="Proteomes" id="UP000822688">
    <property type="component" value="Chromosome 8"/>
</dbReference>
<dbReference type="AlphaFoldDB" id="A0A8T0H2A9"/>
<gene>
    <name evidence="1" type="ORF">KC19_8G145300</name>
</gene>
<accession>A0A8T0H2A9</accession>